<dbReference type="Pfam" id="PF05721">
    <property type="entry name" value="PhyH"/>
    <property type="match status" value="1"/>
</dbReference>
<name>A0A9N8E9B3_9STRA</name>
<evidence type="ECO:0000313" key="5">
    <source>
        <dbReference type="Proteomes" id="UP001153069"/>
    </source>
</evidence>
<dbReference type="AlphaFoldDB" id="A0A9N8E9B3"/>
<feature type="domain" description="DUF6824" evidence="3">
    <location>
        <begin position="734"/>
        <end position="798"/>
    </location>
</feature>
<protein>
    <recommendedName>
        <fullName evidence="3">DUF6824 domain-containing protein</fullName>
    </recommendedName>
</protein>
<gene>
    <name evidence="4" type="ORF">SEMRO_834_G208610.1</name>
</gene>
<dbReference type="InterPro" id="IPR051961">
    <property type="entry name" value="Fungal_Metabolite_Diox"/>
</dbReference>
<dbReference type="OrthoDB" id="43557at2759"/>
<sequence>MDDSEVTRQAIGIAISSWSQLDQHVTTLSKKSISDVQILQAYIQLCPFVGSDSPAYQSALLALGRLASENKNKEGPCVISQMRPLPNERTTRAAMRIAISAWSQLLVQCETLDDRAVMQKYIQQCPYIEDTHNSTAALAVLHALGVGDAANNTTSSTNAPPLLGKMESDSDDSDAEDHSKKAKRKGKNQQNQKSILRPILLMARSLFLDLPMLLLFATYLALLWVHRVDQLYLKPTIDAAVWTDRRAENEITYYNRECDGRDLTTNDADDLIIPHNATAKQAYEHQLLHGFSMFQGVLTASVMQDLRNYVISRNRKLSAPESIFVIENDNRYSFGLGTEVSCVARAVEQLATHDKLKPALEKILGPNPALIEMTAITSSFGAVNQYWHDDVVAQASVMKYGRTFGPSYSIFVQLQNTTKAMGATDTCPGTHKCATGEIEKVCEREGFPAVDSSSGYWKAGDALLMNMNSYHRGTAHTDPNAPDRVMLILTFVPQPQSRAESRQMSQGITFSLRWDMWGHTLWDLAKARTRMTQPWATLRALGLYKPKDAAWGVDYVSSAIMRMANEDNGFRRDELETFLELGGFHWLPTFLHGQVKEKESWHEFLKDTLERCLELVAYINAFVVGLYIVSVLVIYSVSPQQFGVRGVGSSLFRSAILYGLAYWIWHAANNHVDNTGWAKDIRAGRRYKSAFDIEKALPVQPSLSHFPSTLPHRKDVLIETRYASRQFHMYNDFVNNHPGNRFFQSLVETYAYASSLVQSNFFQRGIAKYIVSAVSDTQGRFLLQNGNQWLWLSDDKAISFAMAELVVEFNPILKGIRKEIRFKESDYKYGVLRGTAIARTSLQRLKSLTTRLLGDTPLGTAIYIPSPKEAKERASVRAPAFSAVRQKQSLAKTTRPLVDHQRRSRFVDISGVPTEPRFGAWLKSGDMVEGTEFLEDNSAHWYRGRIHHVTAEGAFYVAYDDQSHSIIGTSDLIRPYQPYYVGEEVELFMGDDDLVEIGTIVKDNHDDTFDMFLDTAGEMKLGVPTGDMRRPRLDKIDSGKTETSNKYAP</sequence>
<dbReference type="Pfam" id="PF20710">
    <property type="entry name" value="DUF6824"/>
    <property type="match status" value="1"/>
</dbReference>
<proteinExistence type="predicted"/>
<feature type="region of interest" description="Disordered" evidence="1">
    <location>
        <begin position="1023"/>
        <end position="1049"/>
    </location>
</feature>
<dbReference type="Proteomes" id="UP001153069">
    <property type="component" value="Unassembled WGS sequence"/>
</dbReference>
<accession>A0A9N8E9B3</accession>
<keyword evidence="2" id="KW-0472">Membrane</keyword>
<feature type="compositionally biased region" description="Basic and acidic residues" evidence="1">
    <location>
        <begin position="1027"/>
        <end position="1040"/>
    </location>
</feature>
<feature type="transmembrane region" description="Helical" evidence="2">
    <location>
        <begin position="615"/>
        <end position="635"/>
    </location>
</feature>
<keyword evidence="2" id="KW-1133">Transmembrane helix</keyword>
<dbReference type="PANTHER" id="PTHR37563">
    <property type="entry name" value="PHYTANOYL-COA DIOXYGENASE FAMILY PROTEIN (AFU_ORTHOLOGUE AFUA_2G03330)"/>
    <property type="match status" value="1"/>
</dbReference>
<dbReference type="PANTHER" id="PTHR37563:SF2">
    <property type="entry name" value="PHYTANOYL-COA DIOXYGENASE FAMILY PROTEIN (AFU_ORTHOLOGUE AFUA_2G03330)"/>
    <property type="match status" value="1"/>
</dbReference>
<reference evidence="4" key="1">
    <citation type="submission" date="2020-06" db="EMBL/GenBank/DDBJ databases">
        <authorList>
            <consortium name="Plant Systems Biology data submission"/>
        </authorList>
    </citation>
    <scope>NUCLEOTIDE SEQUENCE</scope>
    <source>
        <strain evidence="4">D6</strain>
    </source>
</reference>
<dbReference type="InterPro" id="IPR008775">
    <property type="entry name" value="Phytyl_CoA_dOase-like"/>
</dbReference>
<evidence type="ECO:0000256" key="1">
    <source>
        <dbReference type="SAM" id="MobiDB-lite"/>
    </source>
</evidence>
<evidence type="ECO:0000313" key="4">
    <source>
        <dbReference type="EMBL" id="CAB9517132.1"/>
    </source>
</evidence>
<organism evidence="4 5">
    <name type="scientific">Seminavis robusta</name>
    <dbReference type="NCBI Taxonomy" id="568900"/>
    <lineage>
        <taxon>Eukaryota</taxon>
        <taxon>Sar</taxon>
        <taxon>Stramenopiles</taxon>
        <taxon>Ochrophyta</taxon>
        <taxon>Bacillariophyta</taxon>
        <taxon>Bacillariophyceae</taxon>
        <taxon>Bacillariophycidae</taxon>
        <taxon>Naviculales</taxon>
        <taxon>Naviculaceae</taxon>
        <taxon>Seminavis</taxon>
    </lineage>
</organism>
<dbReference type="SUPFAM" id="SSF51197">
    <property type="entry name" value="Clavaminate synthase-like"/>
    <property type="match status" value="1"/>
</dbReference>
<evidence type="ECO:0000259" key="3">
    <source>
        <dbReference type="Pfam" id="PF20710"/>
    </source>
</evidence>
<keyword evidence="5" id="KW-1185">Reference proteome</keyword>
<feature type="region of interest" description="Disordered" evidence="1">
    <location>
        <begin position="151"/>
        <end position="190"/>
    </location>
</feature>
<feature type="transmembrane region" description="Helical" evidence="2">
    <location>
        <begin position="206"/>
        <end position="225"/>
    </location>
</feature>
<dbReference type="InterPro" id="IPR049227">
    <property type="entry name" value="DUF6824"/>
</dbReference>
<dbReference type="Gene3D" id="2.60.120.620">
    <property type="entry name" value="q2cbj1_9rhob like domain"/>
    <property type="match status" value="1"/>
</dbReference>
<comment type="caution">
    <text evidence="4">The sequence shown here is derived from an EMBL/GenBank/DDBJ whole genome shotgun (WGS) entry which is preliminary data.</text>
</comment>
<dbReference type="EMBL" id="CAICTM010000833">
    <property type="protein sequence ID" value="CAB9517132.1"/>
    <property type="molecule type" value="Genomic_DNA"/>
</dbReference>
<keyword evidence="2" id="KW-0812">Transmembrane</keyword>
<evidence type="ECO:0000256" key="2">
    <source>
        <dbReference type="SAM" id="Phobius"/>
    </source>
</evidence>